<keyword evidence="1" id="KW-0949">S-adenosyl-L-methionine</keyword>
<gene>
    <name evidence="5" type="primary">tsaA</name>
    <name evidence="5" type="ORF">ENT08_07320</name>
</gene>
<dbReference type="SUPFAM" id="SSF118196">
    <property type="entry name" value="YaeB-like"/>
    <property type="match status" value="1"/>
</dbReference>
<keyword evidence="5" id="KW-0808">Transferase</keyword>
<dbReference type="Pfam" id="PF01980">
    <property type="entry name" value="TrmO_N"/>
    <property type="match status" value="1"/>
</dbReference>
<feature type="domain" description="TsaA-like" evidence="4">
    <location>
        <begin position="5"/>
        <end position="135"/>
    </location>
</feature>
<accession>A0A7V4G8T6</accession>
<reference evidence="5" key="1">
    <citation type="journal article" date="2020" name="mSystems">
        <title>Genome- and Community-Level Interaction Insights into Carbon Utilization and Element Cycling Functions of Hydrothermarchaeota in Hydrothermal Sediment.</title>
        <authorList>
            <person name="Zhou Z."/>
            <person name="Liu Y."/>
            <person name="Xu W."/>
            <person name="Pan J."/>
            <person name="Luo Z.H."/>
            <person name="Li M."/>
        </authorList>
    </citation>
    <scope>NUCLEOTIDE SEQUENCE [LARGE SCALE GENOMIC DNA]</scope>
    <source>
        <strain evidence="5">SpSt-548</strain>
    </source>
</reference>
<protein>
    <submittedName>
        <fullName evidence="5">tRNA (N6-threonylcarbamoyladenosine(37)-N6)-methyltransferase TrmO</fullName>
    </submittedName>
</protein>
<sequence>MEITLKPIGYIHTQAEQVPRHWSQSDVEGTLVLDPRYQEGLRDLKAGEYLVVIFHLHRSSPFTPRHLVQKPPDREERRGVFSTCSPIRPNPLGLSVFRILGIEGHIIRVQGLDTFDGTPILDLKPYIEVKKNPGGVEDHPSAEGRGGDEPMTARS</sequence>
<name>A0A7V4G8T6_9BACT</name>
<evidence type="ECO:0000256" key="3">
    <source>
        <dbReference type="SAM" id="MobiDB-lite"/>
    </source>
</evidence>
<proteinExistence type="inferred from homology"/>
<dbReference type="PANTHER" id="PTHR12818">
    <property type="entry name" value="TRNA (ADENINE(37)-N6)-METHYLTRANSFERASE"/>
    <property type="match status" value="1"/>
</dbReference>
<comment type="similarity">
    <text evidence="2">Belongs to the tRNA methyltransferase O family.</text>
</comment>
<dbReference type="InterPro" id="IPR040372">
    <property type="entry name" value="YaeB-like"/>
</dbReference>
<dbReference type="InterPro" id="IPR036413">
    <property type="entry name" value="YaeB-like_sf"/>
</dbReference>
<evidence type="ECO:0000313" key="5">
    <source>
        <dbReference type="EMBL" id="HGS05532.1"/>
    </source>
</evidence>
<feature type="region of interest" description="Disordered" evidence="3">
    <location>
        <begin position="131"/>
        <end position="155"/>
    </location>
</feature>
<dbReference type="InterPro" id="IPR023370">
    <property type="entry name" value="TrmO-like_N"/>
</dbReference>
<evidence type="ECO:0000259" key="4">
    <source>
        <dbReference type="PROSITE" id="PS51668"/>
    </source>
</evidence>
<dbReference type="GO" id="GO:0032259">
    <property type="term" value="P:methylation"/>
    <property type="evidence" value="ECO:0007669"/>
    <property type="project" value="UniProtKB-KW"/>
</dbReference>
<evidence type="ECO:0000256" key="1">
    <source>
        <dbReference type="ARBA" id="ARBA00022691"/>
    </source>
</evidence>
<dbReference type="CDD" id="cd09281">
    <property type="entry name" value="UPF0066"/>
    <property type="match status" value="1"/>
</dbReference>
<dbReference type="InterPro" id="IPR036414">
    <property type="entry name" value="YaeB_N_sf"/>
</dbReference>
<dbReference type="Gene3D" id="2.40.30.70">
    <property type="entry name" value="YaeB-like"/>
    <property type="match status" value="1"/>
</dbReference>
<organism evidence="5">
    <name type="scientific">Desulfobacca acetoxidans</name>
    <dbReference type="NCBI Taxonomy" id="60893"/>
    <lineage>
        <taxon>Bacteria</taxon>
        <taxon>Pseudomonadati</taxon>
        <taxon>Thermodesulfobacteriota</taxon>
        <taxon>Desulfobaccia</taxon>
        <taxon>Desulfobaccales</taxon>
        <taxon>Desulfobaccaceae</taxon>
        <taxon>Desulfobacca</taxon>
    </lineage>
</organism>
<dbReference type="AlphaFoldDB" id="A0A7V4G8T6"/>
<dbReference type="NCBIfam" id="TIGR00104">
    <property type="entry name" value="tRNA_TsaA"/>
    <property type="match status" value="1"/>
</dbReference>
<dbReference type="PANTHER" id="PTHR12818:SF0">
    <property type="entry name" value="TRNA (ADENINE(37)-N6)-METHYLTRANSFERASE"/>
    <property type="match status" value="1"/>
</dbReference>
<dbReference type="PROSITE" id="PS51668">
    <property type="entry name" value="TSAA_2"/>
    <property type="match status" value="1"/>
</dbReference>
<dbReference type="GO" id="GO:0008168">
    <property type="term" value="F:methyltransferase activity"/>
    <property type="evidence" value="ECO:0007669"/>
    <property type="project" value="UniProtKB-KW"/>
</dbReference>
<comment type="caution">
    <text evidence="5">The sequence shown here is derived from an EMBL/GenBank/DDBJ whole genome shotgun (WGS) entry which is preliminary data.</text>
</comment>
<keyword evidence="5" id="KW-0489">Methyltransferase</keyword>
<dbReference type="EMBL" id="DSXI01000429">
    <property type="protein sequence ID" value="HGS05532.1"/>
    <property type="molecule type" value="Genomic_DNA"/>
</dbReference>
<feature type="compositionally biased region" description="Basic and acidic residues" evidence="3">
    <location>
        <begin position="131"/>
        <end position="148"/>
    </location>
</feature>
<evidence type="ECO:0000256" key="2">
    <source>
        <dbReference type="ARBA" id="ARBA00033753"/>
    </source>
</evidence>